<dbReference type="InParanoid" id="A0A7R8Z194"/>
<dbReference type="InterPro" id="IPR014756">
    <property type="entry name" value="Ig_E-set"/>
</dbReference>
<evidence type="ECO:0000256" key="2">
    <source>
        <dbReference type="ARBA" id="ARBA00022606"/>
    </source>
</evidence>
<accession>A0A7R8Z194</accession>
<dbReference type="FunCoup" id="A0A7R8Z194">
    <property type="interactions" value="56"/>
</dbReference>
<gene>
    <name evidence="5" type="ORF">HERILL_LOCUS15563</name>
</gene>
<protein>
    <recommendedName>
        <fullName evidence="4">Arrestin C-terminal-like domain-containing protein</fullName>
    </recommendedName>
</protein>
<feature type="region of interest" description="Disordered" evidence="3">
    <location>
        <begin position="375"/>
        <end position="397"/>
    </location>
</feature>
<dbReference type="SUPFAM" id="SSF81296">
    <property type="entry name" value="E set domains"/>
    <property type="match status" value="2"/>
</dbReference>
<sequence length="459" mass="50953">MDSEKCKIKLDSPENAYYAGQEIKGQLSIVLTKKTKIRGIYFKIYGYGKCSWCEFLQRESDQAPREKGQSSSLVYSSKEDYLSNKSYIVGSKSGRPIELDVGTHTYEFSYTLERNLPSTFKGNYGSIKYKMEFIVEKAWNFNDKYAIPITVIKSQPLSPTLSERPLLRQLTRNIGIFGGGPVTLVAELPRVCVVRGNKLTLRVTVDNCSNTHVDKLKFSIRQLVSYISQQPLPQVKREEVIKIFKKETGGIQKKSSRTFEHELQMPLCQPSDITCSNIISIAYECHIDAILPGLYKNMTLALPFEVRSHENTAPTVPQAPHNPNAVVGWITLFPSPNSSVNSLSSMDHSSPSPRQFSELPCPHFSELPSPRFSVLPGTSGSSSYSNSPTATNSSNRSSFRNSFAFSSLPGSAPANLPSTSSRSYHFGTSDLPPPSYEELFGSSPQYPETKPSTSSVSNN</sequence>
<dbReference type="PANTHER" id="PTHR11188:SF167">
    <property type="entry name" value="ARRESTIN C-TERMINAL-LIKE DOMAIN-CONTAINING PROTEIN-RELATED"/>
    <property type="match status" value="1"/>
</dbReference>
<proteinExistence type="inferred from homology"/>
<dbReference type="EMBL" id="LR899014">
    <property type="protein sequence ID" value="CAD7093274.1"/>
    <property type="molecule type" value="Genomic_DNA"/>
</dbReference>
<evidence type="ECO:0000313" key="5">
    <source>
        <dbReference type="EMBL" id="CAD7093274.1"/>
    </source>
</evidence>
<dbReference type="PANTHER" id="PTHR11188">
    <property type="entry name" value="ARRESTIN DOMAIN CONTAINING PROTEIN"/>
    <property type="match status" value="1"/>
</dbReference>
<name>A0A7R8Z194_HERIL</name>
<dbReference type="GO" id="GO:0005737">
    <property type="term" value="C:cytoplasm"/>
    <property type="evidence" value="ECO:0007669"/>
    <property type="project" value="TreeGrafter"/>
</dbReference>
<dbReference type="InterPro" id="IPR011022">
    <property type="entry name" value="Arrestin_C-like"/>
</dbReference>
<dbReference type="InterPro" id="IPR011021">
    <property type="entry name" value="Arrestin-like_N"/>
</dbReference>
<comment type="similarity">
    <text evidence="1">Belongs to the arrestin family.</text>
</comment>
<evidence type="ECO:0000256" key="1">
    <source>
        <dbReference type="ARBA" id="ARBA00005298"/>
    </source>
</evidence>
<feature type="region of interest" description="Disordered" evidence="3">
    <location>
        <begin position="410"/>
        <end position="459"/>
    </location>
</feature>
<evidence type="ECO:0000256" key="3">
    <source>
        <dbReference type="SAM" id="MobiDB-lite"/>
    </source>
</evidence>
<dbReference type="Proteomes" id="UP000594454">
    <property type="component" value="Chromosome 6"/>
</dbReference>
<dbReference type="Pfam" id="PF02752">
    <property type="entry name" value="Arrestin_C"/>
    <property type="match status" value="1"/>
</dbReference>
<reference evidence="5 6" key="1">
    <citation type="submission" date="2020-11" db="EMBL/GenBank/DDBJ databases">
        <authorList>
            <person name="Wallbank WR R."/>
            <person name="Pardo Diaz C."/>
            <person name="Kozak K."/>
            <person name="Martin S."/>
            <person name="Jiggins C."/>
            <person name="Moest M."/>
            <person name="Warren A I."/>
            <person name="Generalovic N T."/>
            <person name="Byers J.R.P. K."/>
            <person name="Montejo-Kovacevich G."/>
            <person name="Yen C E."/>
        </authorList>
    </citation>
    <scope>NUCLEOTIDE SEQUENCE [LARGE SCALE GENOMIC DNA]</scope>
</reference>
<dbReference type="SMART" id="SM01017">
    <property type="entry name" value="Arrestin_C"/>
    <property type="match status" value="2"/>
</dbReference>
<feature type="domain" description="Arrestin C-terminal-like" evidence="4">
    <location>
        <begin position="178"/>
        <end position="311"/>
    </location>
</feature>
<dbReference type="Pfam" id="PF00339">
    <property type="entry name" value="Arrestin_N"/>
    <property type="match status" value="1"/>
</dbReference>
<dbReference type="GO" id="GO:0015031">
    <property type="term" value="P:protein transport"/>
    <property type="evidence" value="ECO:0007669"/>
    <property type="project" value="TreeGrafter"/>
</dbReference>
<feature type="compositionally biased region" description="Low complexity" evidence="3">
    <location>
        <begin position="378"/>
        <end position="397"/>
    </location>
</feature>
<evidence type="ECO:0000313" key="6">
    <source>
        <dbReference type="Proteomes" id="UP000594454"/>
    </source>
</evidence>
<feature type="compositionally biased region" description="Polar residues" evidence="3">
    <location>
        <begin position="442"/>
        <end position="459"/>
    </location>
</feature>
<keyword evidence="6" id="KW-1185">Reference proteome</keyword>
<organism evidence="5 6">
    <name type="scientific">Hermetia illucens</name>
    <name type="common">Black soldier fly</name>
    <dbReference type="NCBI Taxonomy" id="343691"/>
    <lineage>
        <taxon>Eukaryota</taxon>
        <taxon>Metazoa</taxon>
        <taxon>Ecdysozoa</taxon>
        <taxon>Arthropoda</taxon>
        <taxon>Hexapoda</taxon>
        <taxon>Insecta</taxon>
        <taxon>Pterygota</taxon>
        <taxon>Neoptera</taxon>
        <taxon>Endopterygota</taxon>
        <taxon>Diptera</taxon>
        <taxon>Brachycera</taxon>
        <taxon>Stratiomyomorpha</taxon>
        <taxon>Stratiomyidae</taxon>
        <taxon>Hermetiinae</taxon>
        <taxon>Hermetia</taxon>
    </lineage>
</organism>
<feature type="region of interest" description="Disordered" evidence="3">
    <location>
        <begin position="341"/>
        <end position="360"/>
    </location>
</feature>
<dbReference type="AlphaFoldDB" id="A0A7R8Z194"/>
<dbReference type="InterPro" id="IPR014752">
    <property type="entry name" value="Arrestin-like_C"/>
</dbReference>
<dbReference type="Gene3D" id="2.60.40.640">
    <property type="match status" value="2"/>
</dbReference>
<dbReference type="OMA" id="MYPPLNE"/>
<dbReference type="OrthoDB" id="7785529at2759"/>
<feature type="domain" description="Arrestin C-terminal-like" evidence="4">
    <location>
        <begin position="2"/>
        <end position="156"/>
    </location>
</feature>
<evidence type="ECO:0000259" key="4">
    <source>
        <dbReference type="SMART" id="SM01017"/>
    </source>
</evidence>
<dbReference type="InterPro" id="IPR050357">
    <property type="entry name" value="Arrestin_domain-protein"/>
</dbReference>
<keyword evidence="2" id="KW-0716">Sensory transduction</keyword>
<feature type="compositionally biased region" description="Low complexity" evidence="3">
    <location>
        <begin position="341"/>
        <end position="352"/>
    </location>
</feature>